<name>A0ABQ9HZU2_9NEOP</name>
<evidence type="ECO:0008006" key="4">
    <source>
        <dbReference type="Google" id="ProtNLM"/>
    </source>
</evidence>
<gene>
    <name evidence="2" type="ORF">PR048_009141</name>
</gene>
<feature type="region of interest" description="Disordered" evidence="1">
    <location>
        <begin position="139"/>
        <end position="160"/>
    </location>
</feature>
<evidence type="ECO:0000256" key="1">
    <source>
        <dbReference type="SAM" id="MobiDB-lite"/>
    </source>
</evidence>
<proteinExistence type="predicted"/>
<sequence length="279" mass="32205">MCCWIIPHQVALQHTTSLVGCRSISSLTGSRNMLRLQVLLDGHAIHTKSVELFDLAREHNVVLLCFLPHCTHWMQPLDYSQEITKWQQHHPGRPVTIYQTAINGFRKTGIYPWNSNIFPIMHLNHLKLQKDFILSQSSSPPINEIGGSSPSPSLRDSQTASSSFSFSLSDVTKLPMLNERRKQKSQKRKRNSQLSPPPLQRLRQTKIPHRSQLLTKNKRTKICQVQKRMIQRLHVYFVLIYIPILHQMRPGLCVYLVKIGLTRSAVVKKIAYHLFMTYA</sequence>
<dbReference type="EMBL" id="JARBHB010000003">
    <property type="protein sequence ID" value="KAJ8889641.1"/>
    <property type="molecule type" value="Genomic_DNA"/>
</dbReference>
<feature type="compositionally biased region" description="Basic residues" evidence="1">
    <location>
        <begin position="181"/>
        <end position="191"/>
    </location>
</feature>
<feature type="non-terminal residue" evidence="2">
    <location>
        <position position="279"/>
    </location>
</feature>
<comment type="caution">
    <text evidence="2">The sequence shown here is derived from an EMBL/GenBank/DDBJ whole genome shotgun (WGS) entry which is preliminary data.</text>
</comment>
<feature type="region of interest" description="Disordered" evidence="1">
    <location>
        <begin position="177"/>
        <end position="210"/>
    </location>
</feature>
<organism evidence="2 3">
    <name type="scientific">Dryococelus australis</name>
    <dbReference type="NCBI Taxonomy" id="614101"/>
    <lineage>
        <taxon>Eukaryota</taxon>
        <taxon>Metazoa</taxon>
        <taxon>Ecdysozoa</taxon>
        <taxon>Arthropoda</taxon>
        <taxon>Hexapoda</taxon>
        <taxon>Insecta</taxon>
        <taxon>Pterygota</taxon>
        <taxon>Neoptera</taxon>
        <taxon>Polyneoptera</taxon>
        <taxon>Phasmatodea</taxon>
        <taxon>Verophasmatodea</taxon>
        <taxon>Anareolatae</taxon>
        <taxon>Phasmatidae</taxon>
        <taxon>Eurycanthinae</taxon>
        <taxon>Dryococelus</taxon>
    </lineage>
</organism>
<evidence type="ECO:0000313" key="2">
    <source>
        <dbReference type="EMBL" id="KAJ8889641.1"/>
    </source>
</evidence>
<keyword evidence="3" id="KW-1185">Reference proteome</keyword>
<dbReference type="Proteomes" id="UP001159363">
    <property type="component" value="Chromosome 3"/>
</dbReference>
<evidence type="ECO:0000313" key="3">
    <source>
        <dbReference type="Proteomes" id="UP001159363"/>
    </source>
</evidence>
<accession>A0ABQ9HZU2</accession>
<protein>
    <recommendedName>
        <fullName evidence="4">Transposase</fullName>
    </recommendedName>
</protein>
<reference evidence="2 3" key="1">
    <citation type="submission" date="2023-02" db="EMBL/GenBank/DDBJ databases">
        <title>LHISI_Scaffold_Assembly.</title>
        <authorList>
            <person name="Stuart O.P."/>
            <person name="Cleave R."/>
            <person name="Magrath M.J.L."/>
            <person name="Mikheyev A.S."/>
        </authorList>
    </citation>
    <scope>NUCLEOTIDE SEQUENCE [LARGE SCALE GENOMIC DNA]</scope>
    <source>
        <strain evidence="2">Daus_M_001</strain>
        <tissue evidence="2">Leg muscle</tissue>
    </source>
</reference>